<accession>A0ABT7WHN7</accession>
<sequence>MKNLAIVLCAFLFGVSVHAQEGINLGFNFGLPMADASDVTSFTVGLDANYLWSVTEAVDVGVATGFTNTFGKNYQVGLIRIEGEDIQFIPIAAAGRYHFSDKFRAGVDLGYAIGLNDGNDGGFYYRPMVGFGVNSAVELNLSYTGVSLDGFNFATLTMGLMFNF</sequence>
<organism evidence="4 5">
    <name type="scientific">Robiginitalea aurantiaca</name>
    <dbReference type="NCBI Taxonomy" id="3056915"/>
    <lineage>
        <taxon>Bacteria</taxon>
        <taxon>Pseudomonadati</taxon>
        <taxon>Bacteroidota</taxon>
        <taxon>Flavobacteriia</taxon>
        <taxon>Flavobacteriales</taxon>
        <taxon>Flavobacteriaceae</taxon>
        <taxon>Robiginitalea</taxon>
    </lineage>
</organism>
<name>A0ABT7WHN7_9FLAO</name>
<dbReference type="InterPro" id="IPR011250">
    <property type="entry name" value="OMP/PagP_B-barrel"/>
</dbReference>
<comment type="caution">
    <text evidence="4">The sequence shown here is derived from an EMBL/GenBank/DDBJ whole genome shotgun (WGS) entry which is preliminary data.</text>
</comment>
<dbReference type="SUPFAM" id="SSF56925">
    <property type="entry name" value="OMPA-like"/>
    <property type="match status" value="1"/>
</dbReference>
<feature type="domain" description="Outer membrane protein beta-barrel" evidence="3">
    <location>
        <begin position="6"/>
        <end position="164"/>
    </location>
</feature>
<evidence type="ECO:0000313" key="5">
    <source>
        <dbReference type="Proteomes" id="UP001174839"/>
    </source>
</evidence>
<evidence type="ECO:0000256" key="2">
    <source>
        <dbReference type="SAM" id="SignalP"/>
    </source>
</evidence>
<feature type="chain" id="PRO_5045723081" description="Outer membrane protein beta-barrel domain-containing protein" evidence="2">
    <location>
        <begin position="20"/>
        <end position="164"/>
    </location>
</feature>
<dbReference type="InterPro" id="IPR027385">
    <property type="entry name" value="Beta-barrel_OMP"/>
</dbReference>
<dbReference type="RefSeq" id="WP_289725791.1">
    <property type="nucleotide sequence ID" value="NZ_JAUDUY010000009.1"/>
</dbReference>
<evidence type="ECO:0000256" key="1">
    <source>
        <dbReference type="ARBA" id="ARBA00022729"/>
    </source>
</evidence>
<reference evidence="4" key="1">
    <citation type="submission" date="2023-06" db="EMBL/GenBank/DDBJ databases">
        <title>Robiginitalea aurantiacus sp. nov. and Algoriphagus sediminis sp. nov., isolated from coastal sediment.</title>
        <authorList>
            <person name="Zhou Z.Y."/>
            <person name="An J."/>
            <person name="Jia Y.W."/>
            <person name="Du Z.J."/>
        </authorList>
    </citation>
    <scope>NUCLEOTIDE SEQUENCE</scope>
    <source>
        <strain evidence="4">M39</strain>
    </source>
</reference>
<keyword evidence="5" id="KW-1185">Reference proteome</keyword>
<keyword evidence="1 2" id="KW-0732">Signal</keyword>
<dbReference type="Proteomes" id="UP001174839">
    <property type="component" value="Unassembled WGS sequence"/>
</dbReference>
<dbReference type="Pfam" id="PF13505">
    <property type="entry name" value="OMP_b-brl"/>
    <property type="match status" value="1"/>
</dbReference>
<evidence type="ECO:0000259" key="3">
    <source>
        <dbReference type="Pfam" id="PF13505"/>
    </source>
</evidence>
<proteinExistence type="predicted"/>
<feature type="signal peptide" evidence="2">
    <location>
        <begin position="1"/>
        <end position="19"/>
    </location>
</feature>
<evidence type="ECO:0000313" key="4">
    <source>
        <dbReference type="EMBL" id="MDM9632426.1"/>
    </source>
</evidence>
<dbReference type="EMBL" id="JAUDUY010000009">
    <property type="protein sequence ID" value="MDM9632426.1"/>
    <property type="molecule type" value="Genomic_DNA"/>
</dbReference>
<protein>
    <recommendedName>
        <fullName evidence="3">Outer membrane protein beta-barrel domain-containing protein</fullName>
    </recommendedName>
</protein>
<gene>
    <name evidence="4" type="ORF">QU605_13175</name>
</gene>